<accession>A0ABM1C4M5</accession>
<feature type="domain" description="Sulfotransferase" evidence="3">
    <location>
        <begin position="33"/>
        <end position="227"/>
    </location>
</feature>
<dbReference type="RefSeq" id="XP_013794057.1">
    <property type="nucleotide sequence ID" value="XM_013938603.2"/>
</dbReference>
<evidence type="ECO:0000313" key="4">
    <source>
        <dbReference type="Proteomes" id="UP000694941"/>
    </source>
</evidence>
<keyword evidence="2" id="KW-0808">Transferase</keyword>
<dbReference type="Pfam" id="PF00685">
    <property type="entry name" value="Sulfotransfer_1"/>
    <property type="match status" value="1"/>
</dbReference>
<gene>
    <name evidence="5" type="primary">LOC106478088</name>
</gene>
<evidence type="ECO:0000313" key="5">
    <source>
        <dbReference type="RefSeq" id="XP_013794057.1"/>
    </source>
</evidence>
<evidence type="ECO:0000256" key="1">
    <source>
        <dbReference type="ARBA" id="ARBA00005771"/>
    </source>
</evidence>
<dbReference type="PANTHER" id="PTHR11783">
    <property type="entry name" value="SULFOTRANSFERASE SULT"/>
    <property type="match status" value="1"/>
</dbReference>
<protein>
    <submittedName>
        <fullName evidence="5">Sulfotransferase 1C2-like</fullName>
    </submittedName>
</protein>
<comment type="similarity">
    <text evidence="1">Belongs to the sulfotransferase 1 family.</text>
</comment>
<proteinExistence type="inferred from homology"/>
<organism evidence="4 5">
    <name type="scientific">Limulus polyphemus</name>
    <name type="common">Atlantic horseshoe crab</name>
    <dbReference type="NCBI Taxonomy" id="6850"/>
    <lineage>
        <taxon>Eukaryota</taxon>
        <taxon>Metazoa</taxon>
        <taxon>Ecdysozoa</taxon>
        <taxon>Arthropoda</taxon>
        <taxon>Chelicerata</taxon>
        <taxon>Merostomata</taxon>
        <taxon>Xiphosura</taxon>
        <taxon>Limulidae</taxon>
        <taxon>Limulus</taxon>
    </lineage>
</organism>
<sequence>MTPSYQVVDGFRIAKAFSPDTFRKALSYKPRNDDLFIVTFPKCGTTWTQHIVINILKRGIPPETFKEFQRLSPFLDITGPGVVETMPRPGAIKTHLPFNLQPYSPQAKYIYVARNPFDCCVSFYHHTKEFPFYQFSDGTFDEYFDIFINGQTDYGDYFDHLLSWYEHREDPNVLFLVYEKMKADTQAAVLKIAKFLNQEYEHMFLKDENLMERIIRHTSVENMKKSTNEHFGSFFGLSPNDDQLKDPELPEGLKHILEFMKNIEFTPKPEIKIVRKGIVGDWKGHFSLPQSNRLMAKFRQKIQGTDIDKLWPEFFVAKD</sequence>
<name>A0ABM1C4M5_LIMPO</name>
<keyword evidence="4" id="KW-1185">Reference proteome</keyword>
<dbReference type="GeneID" id="106478088"/>
<dbReference type="Gene3D" id="3.40.50.300">
    <property type="entry name" value="P-loop containing nucleotide triphosphate hydrolases"/>
    <property type="match status" value="1"/>
</dbReference>
<reference evidence="5" key="1">
    <citation type="submission" date="2025-08" db="UniProtKB">
        <authorList>
            <consortium name="RefSeq"/>
        </authorList>
    </citation>
    <scope>IDENTIFICATION</scope>
    <source>
        <tissue evidence="5">Muscle</tissue>
    </source>
</reference>
<dbReference type="Proteomes" id="UP000694941">
    <property type="component" value="Unplaced"/>
</dbReference>
<dbReference type="InterPro" id="IPR000863">
    <property type="entry name" value="Sulfotransferase_dom"/>
</dbReference>
<evidence type="ECO:0000256" key="2">
    <source>
        <dbReference type="ARBA" id="ARBA00022679"/>
    </source>
</evidence>
<dbReference type="InterPro" id="IPR027417">
    <property type="entry name" value="P-loop_NTPase"/>
</dbReference>
<evidence type="ECO:0000259" key="3">
    <source>
        <dbReference type="Pfam" id="PF00685"/>
    </source>
</evidence>
<dbReference type="SUPFAM" id="SSF52540">
    <property type="entry name" value="P-loop containing nucleoside triphosphate hydrolases"/>
    <property type="match status" value="1"/>
</dbReference>